<evidence type="ECO:0000256" key="1">
    <source>
        <dbReference type="SAM" id="Phobius"/>
    </source>
</evidence>
<comment type="caution">
    <text evidence="2">The sequence shown here is derived from an EMBL/GenBank/DDBJ whole genome shotgun (WGS) entry which is preliminary data.</text>
</comment>
<evidence type="ECO:0000313" key="2">
    <source>
        <dbReference type="EMBL" id="RZC03290.1"/>
    </source>
</evidence>
<dbReference type="AlphaFoldDB" id="A0A445JXR9"/>
<dbReference type="Proteomes" id="UP000289340">
    <property type="component" value="Chromosome 7"/>
</dbReference>
<proteinExistence type="predicted"/>
<sequence length="174" mass="19491">THSTYLCVHLRRVLSPLNLTTLRSFILPSFLAPVESGSVLEPSRFPRVLLFSISLSPVEFRSVRSGAFSLSISLSPVLSRVGALGGVTIQRLNCENGKRFRGCFLFVAFWCFLSLYFDLFTKFVDLCFVLCSECHGGTKKVLFLLIKGFTQLKCCCFCSLLRIKVVVVIKETMS</sequence>
<keyword evidence="1" id="KW-1133">Transmembrane helix</keyword>
<keyword evidence="3" id="KW-1185">Reference proteome</keyword>
<evidence type="ECO:0000313" key="3">
    <source>
        <dbReference type="Proteomes" id="UP000289340"/>
    </source>
</evidence>
<dbReference type="EMBL" id="QZWG01000007">
    <property type="protein sequence ID" value="RZC03290.1"/>
    <property type="molecule type" value="Genomic_DNA"/>
</dbReference>
<name>A0A445JXR9_GLYSO</name>
<reference evidence="2 3" key="1">
    <citation type="submission" date="2018-09" db="EMBL/GenBank/DDBJ databases">
        <title>A high-quality reference genome of wild soybean provides a powerful tool to mine soybean genomes.</title>
        <authorList>
            <person name="Xie M."/>
            <person name="Chung C.Y.L."/>
            <person name="Li M.-W."/>
            <person name="Wong F.-L."/>
            <person name="Chan T.-F."/>
            <person name="Lam H.-M."/>
        </authorList>
    </citation>
    <scope>NUCLEOTIDE SEQUENCE [LARGE SCALE GENOMIC DNA]</scope>
    <source>
        <strain evidence="3">cv. W05</strain>
        <tissue evidence="2">Hypocotyl of etiolated seedlings</tissue>
    </source>
</reference>
<gene>
    <name evidence="2" type="ORF">D0Y65_018107</name>
</gene>
<feature type="non-terminal residue" evidence="2">
    <location>
        <position position="1"/>
    </location>
</feature>
<keyword evidence="1" id="KW-0472">Membrane</keyword>
<feature type="transmembrane region" description="Helical" evidence="1">
    <location>
        <begin position="100"/>
        <end position="117"/>
    </location>
</feature>
<protein>
    <submittedName>
        <fullName evidence="2">Uncharacterized protein</fullName>
    </submittedName>
</protein>
<organism evidence="2 3">
    <name type="scientific">Glycine soja</name>
    <name type="common">Wild soybean</name>
    <dbReference type="NCBI Taxonomy" id="3848"/>
    <lineage>
        <taxon>Eukaryota</taxon>
        <taxon>Viridiplantae</taxon>
        <taxon>Streptophyta</taxon>
        <taxon>Embryophyta</taxon>
        <taxon>Tracheophyta</taxon>
        <taxon>Spermatophyta</taxon>
        <taxon>Magnoliopsida</taxon>
        <taxon>eudicotyledons</taxon>
        <taxon>Gunneridae</taxon>
        <taxon>Pentapetalae</taxon>
        <taxon>rosids</taxon>
        <taxon>fabids</taxon>
        <taxon>Fabales</taxon>
        <taxon>Fabaceae</taxon>
        <taxon>Papilionoideae</taxon>
        <taxon>50 kb inversion clade</taxon>
        <taxon>NPAAA clade</taxon>
        <taxon>indigoferoid/millettioid clade</taxon>
        <taxon>Phaseoleae</taxon>
        <taxon>Glycine</taxon>
        <taxon>Glycine subgen. Soja</taxon>
    </lineage>
</organism>
<keyword evidence="1" id="KW-0812">Transmembrane</keyword>
<accession>A0A445JXR9</accession>